<dbReference type="Proteomes" id="UP001383192">
    <property type="component" value="Unassembled WGS sequence"/>
</dbReference>
<organism evidence="1 2">
    <name type="scientific">Paramarasmius palmivorus</name>
    <dbReference type="NCBI Taxonomy" id="297713"/>
    <lineage>
        <taxon>Eukaryota</taxon>
        <taxon>Fungi</taxon>
        <taxon>Dikarya</taxon>
        <taxon>Basidiomycota</taxon>
        <taxon>Agaricomycotina</taxon>
        <taxon>Agaricomycetes</taxon>
        <taxon>Agaricomycetidae</taxon>
        <taxon>Agaricales</taxon>
        <taxon>Marasmiineae</taxon>
        <taxon>Marasmiaceae</taxon>
        <taxon>Paramarasmius</taxon>
    </lineage>
</organism>
<reference evidence="1 2" key="1">
    <citation type="submission" date="2024-01" db="EMBL/GenBank/DDBJ databases">
        <title>A draft genome for a cacao thread blight-causing isolate of Paramarasmius palmivorus.</title>
        <authorList>
            <person name="Baruah I.K."/>
            <person name="Bukari Y."/>
            <person name="Amoako-Attah I."/>
            <person name="Meinhardt L.W."/>
            <person name="Bailey B.A."/>
            <person name="Cohen S.P."/>
        </authorList>
    </citation>
    <scope>NUCLEOTIDE SEQUENCE [LARGE SCALE GENOMIC DNA]</scope>
    <source>
        <strain evidence="1 2">GH-12</strain>
    </source>
</reference>
<accession>A0AAW0B6S0</accession>
<dbReference type="EMBL" id="JAYKXP010000173">
    <property type="protein sequence ID" value="KAK7021293.1"/>
    <property type="molecule type" value="Genomic_DNA"/>
</dbReference>
<name>A0AAW0B6S0_9AGAR</name>
<comment type="caution">
    <text evidence="1">The sequence shown here is derived from an EMBL/GenBank/DDBJ whole genome shotgun (WGS) entry which is preliminary data.</text>
</comment>
<evidence type="ECO:0000313" key="1">
    <source>
        <dbReference type="EMBL" id="KAK7021293.1"/>
    </source>
</evidence>
<gene>
    <name evidence="1" type="ORF">VNI00_017468</name>
</gene>
<protein>
    <submittedName>
        <fullName evidence="1">Uncharacterized protein</fullName>
    </submittedName>
</protein>
<evidence type="ECO:0000313" key="2">
    <source>
        <dbReference type="Proteomes" id="UP001383192"/>
    </source>
</evidence>
<dbReference type="AlphaFoldDB" id="A0AAW0B6S0"/>
<proteinExistence type="predicted"/>
<sequence>MPIPLRIQDSGDKFEPTQSDEFLTIRVPKATFDKAAVELVASLRKELDATKDLLFAKETQVRELQNELNARAMIADIQTIEQTLKHLHQISSSDASPEFNDYHGLVVDTYNIRALRACHLSMQIFVAKRDGKEPFRLSSKRPLSRPNG</sequence>
<keyword evidence="2" id="KW-1185">Reference proteome</keyword>